<dbReference type="GO" id="GO:0031177">
    <property type="term" value="F:phosphopantetheine binding"/>
    <property type="evidence" value="ECO:0007669"/>
    <property type="project" value="InterPro"/>
</dbReference>
<feature type="domain" description="Carrier" evidence="7">
    <location>
        <begin position="1836"/>
        <end position="1911"/>
    </location>
</feature>
<evidence type="ECO:0000256" key="6">
    <source>
        <dbReference type="SAM" id="MobiDB-lite"/>
    </source>
</evidence>
<evidence type="ECO:0000256" key="3">
    <source>
        <dbReference type="ARBA" id="ARBA00022450"/>
    </source>
</evidence>
<feature type="region of interest" description="Disordered" evidence="6">
    <location>
        <begin position="825"/>
        <end position="845"/>
    </location>
</feature>
<dbReference type="PROSITE" id="PS50075">
    <property type="entry name" value="CARRIER"/>
    <property type="match status" value="2"/>
</dbReference>
<dbReference type="Proteomes" id="UP000287830">
    <property type="component" value="Unassembled WGS sequence"/>
</dbReference>
<dbReference type="Gene3D" id="3.30.559.30">
    <property type="entry name" value="Nonribosomal peptide synthetase, condensation domain"/>
    <property type="match status" value="2"/>
</dbReference>
<dbReference type="GeneID" id="95626013"/>
<dbReference type="GO" id="GO:0008610">
    <property type="term" value="P:lipid biosynthetic process"/>
    <property type="evidence" value="ECO:0007669"/>
    <property type="project" value="UniProtKB-ARBA"/>
</dbReference>
<evidence type="ECO:0000259" key="8">
    <source>
        <dbReference type="PROSITE" id="PS52004"/>
    </source>
</evidence>
<sequence>MTSDQFPAAAGARDIAVVGMAVRLPEADDTRQFLANLRDGRDSVREISAERRSRTSMPLNEDFQLNGYIEDIDSFDHAFFGISHGEAQVMAPEHRLLLQTAYQAVEDAAQRPAALNGRRVSVYVGDTRIAYHQLVRTIEAPMVMGVHVAATAGRLARFFGLSGPAAMVDSSCSSGLLAVHHAVNDLVLGDAEMALVGGVNLNLFGDPVQDDAGLDLGIRSADGKTRAFSAEADGTGSGEAVVAVLLKPLGDALRDGDPVHAVIKGVAANNVADRSSSLTAPDSAAQAEVITRAWRKAGVDPATVSYVEAHGTATRLGDPIEIEALDLAFGPTAAAKHSVALSSVKSNIGHTWSVSGLVGLVKAVLALRYRQLFPSLHTEELSPLIDFSESAVSVTRQLTPWEPAAGIRRAGVSSFGVMGTNVHAVLEEAPAPTTEETPAATPPDGYWIPLSAKTPTALAANIAALRARVESDPRLRIADVQRTLAEGRDHHPYRYAVTADDLDGLSRALAEPPTGPSAVGPVTVLLVSGRCPADPGQVSAFRGAHPRFDDLYAQCERAAEADGTETDGQFAFQYALHGLLREIGFDFRHVVGEGAGKHVIDAAAGRVPLTVAQRLAHAERAAQPAEPADLDARVDRLLGKLVGAQPVLFVEAGPLSTVSGALVARGGAGYRVVSVTEGPAALLRDLYTGGADWNWASTAGGGRRIELPAYQFDKVRCWLDDADLAPARGAAVAPAEETGASGQRSGPPPVDVLETVTGVWRDVLGTEAVSPSDSFFDLGGDSISGLQVVNRVQKLFGVELDVLTLFDYDTPEDLTGYLDTLLAPEPNAAPDAAEDTADEAAGAAAGEAASPAAPGFFPASAAQLNVWLASQFEGGSVAFNLTRSFELTGPVDTAALQKAVDGLTARHDGLRAAFRLEGEQLVQQVAPAGPGTVTVEVRTESAAFPEGSAAVDVVREFAARPFDLENGPLLRVQLAGFRDERHLLSLSTHHLVADGWSLGLLVRDLSELYAAAVAGTEAALPPVGADYREHHEREARRAQDRREQAAAYWLDTFDSVPPALSLPTRAGSAEGRAYTGAYRDYALPAALWQRLKSFARSRGGTPFTSVVSAFAAVLARYSEHGDLVLGTSVADRGEESLEQLVGMLVRTLPLRLSVDAEAGFDALYRQVRGTFTDGLRHLSHPYEELVRDLQERGRTHTPDLFDVLIEFEQFAGAGTGPLEAMAATGLGVEQVDVTLETSVFPLNIMLAEQQGTLGAAVRFDTRLFDPATVDGLWEAFEALLDTALADPDTPLGRLPLLAAREEQRVRTLGHRELEFDRGFQIHRAIEHFARTTPDRLALSSATDPAGRRTFAELNTRANRLARYFADELDVTSGEVVALVMDRSVLMVESVLALWKCGAAYLPVDPGYPAAFVRGMLESSDVRVVALDPRQAPEGLAAHIPEGCRQVELTEETGRHGDGSDPGLDVDESGLAYVIYTSGSTGKPKGVMVEHLGMLNHLHAKIADLGITEDSVVVQNASNSFDISLWQMFAAPFAGGRTVVASEALQLDPVRFAERVEAEEVTVLEVVPSYLEAMLDAWDRADRPVTLEHLRYLMVTGEACLPRQVNRWLRAYPRIPVVNAYGPTEASDDITHHVMDRPVTSETVPLGRPVPNTLIYVLDEHLRVVPQGARGEIYVSGICVSRGYLNAPEQTARAFLTDPFEPGRRMYRTGDNGRWTEEGNLEYFGRTDSQVKVRGFRVDLGEIERRVDGAPGVKQAAVVVKKLAGAGQDKQLHAYLVLEDGGTVDGCRDHVRRELPHHMVPSEFIVLDQLPLTSNGKVDRPTLAGLRAERSTAVAVAPRTDAERVLAEIWAEVLGLDSVGVTDRFFDIGGNSLRAIQVLARVRGRLGADPGLERFFSHPTVAGLAALLDGTTGTGDQGTIRSLGGPGTYASAPTQGLLLAVEERYTHAQRAAFNRNDLIELHGPVDEALLERSFAALADRHESLRTTFGTSVQPPVQIVHAAGALTPAFRVHDLTGRPDPDDAVREFVAARVHVPFDITAEPLVRADLLHTGEDRYVLLTSVHQLVSDGISAAVLHQEWQELYDALVTGRPAALPELAVQYKDIAAWRDERLTAQARREHLEYWKRELDGASPEVPLVTDFPRPPVSALSGVRLRRPLDAGLAERFASLASRQDVTEFVVARAAVGLLLLGETGQSDITMGTYTSGRDRLDLEGQIGFHVNTVPLRFRLLPGDDTGSVLSRTQQDMLRAFEHQEYPYGWIMRDLGWERGRDRSPLFDVMVAMDQLDGEEEPRRKGGVLFRARDLPRRSKEADLQFVFIRSARGLELALTYNSELFTEERAQGLLDRLCSILDSMIDERPIAGMVTCEGNATA</sequence>
<dbReference type="InterPro" id="IPR010071">
    <property type="entry name" value="AA_adenyl_dom"/>
</dbReference>
<dbReference type="Gene3D" id="1.10.1240.100">
    <property type="match status" value="1"/>
</dbReference>
<name>A0A7U9Q1B8_9ACTN</name>
<evidence type="ECO:0000256" key="4">
    <source>
        <dbReference type="ARBA" id="ARBA00022553"/>
    </source>
</evidence>
<dbReference type="RefSeq" id="WP_125048433.1">
    <property type="nucleotide sequence ID" value="NZ_BHZC01000001.1"/>
</dbReference>
<dbReference type="Gene3D" id="3.30.559.10">
    <property type="entry name" value="Chloramphenicol acetyltransferase-like domain"/>
    <property type="match status" value="2"/>
</dbReference>
<dbReference type="SMART" id="SM00825">
    <property type="entry name" value="PKS_KS"/>
    <property type="match status" value="1"/>
</dbReference>
<reference evidence="9 10" key="1">
    <citation type="submission" date="2018-11" db="EMBL/GenBank/DDBJ databases">
        <title>Whole genome sequence of Streptomyces chrestomyceticus NBRC 13444(T).</title>
        <authorList>
            <person name="Komaki H."/>
            <person name="Tamura T."/>
        </authorList>
    </citation>
    <scope>NUCLEOTIDE SEQUENCE [LARGE SCALE GENOMIC DNA]</scope>
    <source>
        <strain evidence="9 10">NBRC 13444</strain>
    </source>
</reference>
<feature type="domain" description="Ketosynthase family 3 (KS3)" evidence="8">
    <location>
        <begin position="12"/>
        <end position="428"/>
    </location>
</feature>
<dbReference type="InterPro" id="IPR009081">
    <property type="entry name" value="PP-bd_ACP"/>
</dbReference>
<dbReference type="InterPro" id="IPR025110">
    <property type="entry name" value="AMP-bd_C"/>
</dbReference>
<dbReference type="PROSITE" id="PS00012">
    <property type="entry name" value="PHOSPHOPANTETHEINE"/>
    <property type="match status" value="2"/>
</dbReference>
<gene>
    <name evidence="9" type="ORF">OEIGOIKO_07321</name>
</gene>
<dbReference type="InterPro" id="IPR020845">
    <property type="entry name" value="AMP-binding_CS"/>
</dbReference>
<dbReference type="GO" id="GO:0043041">
    <property type="term" value="P:amino acid activation for nonribosomal peptide biosynthetic process"/>
    <property type="evidence" value="ECO:0007669"/>
    <property type="project" value="TreeGrafter"/>
</dbReference>
<accession>A0A7U9Q1B8</accession>
<comment type="cofactor">
    <cofactor evidence="1">
        <name>pantetheine 4'-phosphate</name>
        <dbReference type="ChEBI" id="CHEBI:47942"/>
    </cofactor>
</comment>
<dbReference type="NCBIfam" id="TIGR01733">
    <property type="entry name" value="AA-adenyl-dom"/>
    <property type="match status" value="1"/>
</dbReference>
<dbReference type="InterPro" id="IPR045851">
    <property type="entry name" value="AMP-bd_C_sf"/>
</dbReference>
<dbReference type="InterPro" id="IPR001242">
    <property type="entry name" value="Condensation_dom"/>
</dbReference>
<dbReference type="Pfam" id="PF16197">
    <property type="entry name" value="KAsynt_C_assoc"/>
    <property type="match status" value="1"/>
</dbReference>
<evidence type="ECO:0000256" key="5">
    <source>
        <dbReference type="ARBA" id="ARBA00022679"/>
    </source>
</evidence>
<dbReference type="PROSITE" id="PS00455">
    <property type="entry name" value="AMP_BINDING"/>
    <property type="match status" value="1"/>
</dbReference>
<dbReference type="CDD" id="cd00833">
    <property type="entry name" value="PKS"/>
    <property type="match status" value="1"/>
</dbReference>
<dbReference type="InterPro" id="IPR023213">
    <property type="entry name" value="CAT-like_dom_sf"/>
</dbReference>
<evidence type="ECO:0000313" key="10">
    <source>
        <dbReference type="Proteomes" id="UP000287830"/>
    </source>
</evidence>
<dbReference type="GO" id="GO:0072330">
    <property type="term" value="P:monocarboxylic acid biosynthetic process"/>
    <property type="evidence" value="ECO:0007669"/>
    <property type="project" value="UniProtKB-ARBA"/>
</dbReference>
<dbReference type="SUPFAM" id="SSF53901">
    <property type="entry name" value="Thiolase-like"/>
    <property type="match status" value="1"/>
</dbReference>
<dbReference type="Pfam" id="PF00501">
    <property type="entry name" value="AMP-binding"/>
    <property type="match status" value="1"/>
</dbReference>
<dbReference type="InterPro" id="IPR014030">
    <property type="entry name" value="Ketoacyl_synth_N"/>
</dbReference>
<dbReference type="PANTHER" id="PTHR45527:SF1">
    <property type="entry name" value="FATTY ACID SYNTHASE"/>
    <property type="match status" value="1"/>
</dbReference>
<organism evidence="9 10">
    <name type="scientific">Streptomyces chrestomyceticus JCM 4735</name>
    <dbReference type="NCBI Taxonomy" id="1306181"/>
    <lineage>
        <taxon>Bacteria</taxon>
        <taxon>Bacillati</taxon>
        <taxon>Actinomycetota</taxon>
        <taxon>Actinomycetes</taxon>
        <taxon>Kitasatosporales</taxon>
        <taxon>Streptomycetaceae</taxon>
        <taxon>Streptomyces</taxon>
    </lineage>
</organism>
<dbReference type="Gene3D" id="3.40.47.10">
    <property type="match status" value="1"/>
</dbReference>
<dbReference type="Gene3D" id="2.30.38.10">
    <property type="entry name" value="Luciferase, Domain 3"/>
    <property type="match status" value="1"/>
</dbReference>
<dbReference type="InterPro" id="IPR016039">
    <property type="entry name" value="Thiolase-like"/>
</dbReference>
<dbReference type="Pfam" id="PF00550">
    <property type="entry name" value="PP-binding"/>
    <property type="match status" value="2"/>
</dbReference>
<evidence type="ECO:0000259" key="7">
    <source>
        <dbReference type="PROSITE" id="PS50075"/>
    </source>
</evidence>
<dbReference type="OrthoDB" id="2472181at2"/>
<comment type="caution">
    <text evidence="9">The sequence shown here is derived from an EMBL/GenBank/DDBJ whole genome shotgun (WGS) entry which is preliminary data.</text>
</comment>
<dbReference type="SMART" id="SM00823">
    <property type="entry name" value="PKS_PP"/>
    <property type="match status" value="2"/>
</dbReference>
<keyword evidence="3" id="KW-0596">Phosphopantetheine</keyword>
<dbReference type="PROSITE" id="PS52004">
    <property type="entry name" value="KS3_2"/>
    <property type="match status" value="1"/>
</dbReference>
<keyword evidence="4" id="KW-0597">Phosphoprotein</keyword>
<dbReference type="PANTHER" id="PTHR45527">
    <property type="entry name" value="NONRIBOSOMAL PEPTIDE SYNTHETASE"/>
    <property type="match status" value="1"/>
</dbReference>
<dbReference type="Gene3D" id="3.30.300.30">
    <property type="match status" value="1"/>
</dbReference>
<dbReference type="SMART" id="SM01294">
    <property type="entry name" value="PKS_PP_betabranch"/>
    <property type="match status" value="1"/>
</dbReference>
<dbReference type="InterPro" id="IPR000873">
    <property type="entry name" value="AMP-dep_synth/lig_dom"/>
</dbReference>
<evidence type="ECO:0000313" key="9">
    <source>
        <dbReference type="EMBL" id="GCD39488.1"/>
    </source>
</evidence>
<comment type="similarity">
    <text evidence="2">Belongs to the ATP-dependent AMP-binding enzyme family.</text>
</comment>
<dbReference type="Gene3D" id="1.10.1200.10">
    <property type="entry name" value="ACP-like"/>
    <property type="match status" value="2"/>
</dbReference>
<proteinExistence type="inferred from homology"/>
<evidence type="ECO:0000256" key="2">
    <source>
        <dbReference type="ARBA" id="ARBA00006432"/>
    </source>
</evidence>
<dbReference type="SUPFAM" id="SSF56801">
    <property type="entry name" value="Acetyl-CoA synthetase-like"/>
    <property type="match status" value="1"/>
</dbReference>
<dbReference type="EMBL" id="BHZC01000001">
    <property type="protein sequence ID" value="GCD39488.1"/>
    <property type="molecule type" value="Genomic_DNA"/>
</dbReference>
<dbReference type="FunFam" id="1.10.1200.10:FF:000016">
    <property type="entry name" value="Non-ribosomal peptide synthase"/>
    <property type="match status" value="1"/>
</dbReference>
<dbReference type="SUPFAM" id="SSF52777">
    <property type="entry name" value="CoA-dependent acyltransferases"/>
    <property type="match status" value="4"/>
</dbReference>
<dbReference type="GO" id="GO:0017000">
    <property type="term" value="P:antibiotic biosynthetic process"/>
    <property type="evidence" value="ECO:0007669"/>
    <property type="project" value="UniProtKB-ARBA"/>
</dbReference>
<dbReference type="SUPFAM" id="SSF47336">
    <property type="entry name" value="ACP-like"/>
    <property type="match status" value="2"/>
</dbReference>
<dbReference type="GO" id="GO:0005737">
    <property type="term" value="C:cytoplasm"/>
    <property type="evidence" value="ECO:0007669"/>
    <property type="project" value="TreeGrafter"/>
</dbReference>
<dbReference type="InterPro" id="IPR036736">
    <property type="entry name" value="ACP-like_sf"/>
</dbReference>
<dbReference type="Gene3D" id="3.40.50.980">
    <property type="match status" value="2"/>
</dbReference>
<feature type="domain" description="Carrier" evidence="7">
    <location>
        <begin position="747"/>
        <end position="822"/>
    </location>
</feature>
<evidence type="ECO:0000256" key="1">
    <source>
        <dbReference type="ARBA" id="ARBA00001957"/>
    </source>
</evidence>
<dbReference type="GO" id="GO:0016747">
    <property type="term" value="F:acyltransferase activity, transferring groups other than amino-acyl groups"/>
    <property type="evidence" value="ECO:0007669"/>
    <property type="project" value="UniProtKB-ARBA"/>
</dbReference>
<dbReference type="InterPro" id="IPR014031">
    <property type="entry name" value="Ketoacyl_synth_C"/>
</dbReference>
<dbReference type="Pfam" id="PF13193">
    <property type="entry name" value="AMP-binding_C"/>
    <property type="match status" value="1"/>
</dbReference>
<dbReference type="InterPro" id="IPR020841">
    <property type="entry name" value="PKS_Beta-ketoAc_synthase_dom"/>
</dbReference>
<dbReference type="CDD" id="cd19531">
    <property type="entry name" value="LCL_NRPS-like"/>
    <property type="match status" value="2"/>
</dbReference>
<dbReference type="InterPro" id="IPR020806">
    <property type="entry name" value="PKS_PP-bd"/>
</dbReference>
<dbReference type="CDD" id="cd05930">
    <property type="entry name" value="A_NRPS"/>
    <property type="match status" value="1"/>
</dbReference>
<dbReference type="GO" id="GO:0044550">
    <property type="term" value="P:secondary metabolite biosynthetic process"/>
    <property type="evidence" value="ECO:0007669"/>
    <property type="project" value="TreeGrafter"/>
</dbReference>
<dbReference type="InterPro" id="IPR006162">
    <property type="entry name" value="Ppantetheine_attach_site"/>
</dbReference>
<dbReference type="Pfam" id="PF00668">
    <property type="entry name" value="Condensation"/>
    <property type="match status" value="2"/>
</dbReference>
<keyword evidence="5" id="KW-0808">Transferase</keyword>
<dbReference type="Gene3D" id="3.30.70.3290">
    <property type="match status" value="1"/>
</dbReference>
<protein>
    <submittedName>
        <fullName evidence="9">Non-ribosomal peptide synthetase</fullName>
    </submittedName>
</protein>
<dbReference type="Pfam" id="PF00109">
    <property type="entry name" value="ketoacyl-synt"/>
    <property type="match status" value="1"/>
</dbReference>
<dbReference type="InterPro" id="IPR032821">
    <property type="entry name" value="PKS_assoc"/>
</dbReference>
<dbReference type="Pfam" id="PF02801">
    <property type="entry name" value="Ketoacyl-synt_C"/>
    <property type="match status" value="1"/>
</dbReference>